<dbReference type="InterPro" id="IPR039143">
    <property type="entry name" value="GNPNAT1-like"/>
</dbReference>
<comment type="pathway">
    <text evidence="1 6">Nucleotide-sugar biosynthesis; UDP-N-acetyl-alpha-D-glucosamine biosynthesis; N-acetyl-alpha-D-glucosamine 1-phosphate from alpha-D-glucosamine 6-phosphate (route I): step 1/2.</text>
</comment>
<evidence type="ECO:0000256" key="3">
    <source>
        <dbReference type="ARBA" id="ARBA00022679"/>
    </source>
</evidence>
<dbReference type="SUPFAM" id="SSF55729">
    <property type="entry name" value="Acyl-CoA N-acyltransferases (Nat)"/>
    <property type="match status" value="1"/>
</dbReference>
<evidence type="ECO:0000256" key="1">
    <source>
        <dbReference type="ARBA" id="ARBA00004832"/>
    </source>
</evidence>
<comment type="caution">
    <text evidence="9">The sequence shown here is derived from an EMBL/GenBank/DDBJ whole genome shotgun (WGS) entry which is preliminary data.</text>
</comment>
<evidence type="ECO:0000313" key="9">
    <source>
        <dbReference type="EMBL" id="CAJ0581787.1"/>
    </source>
</evidence>
<dbReference type="GO" id="GO:0006048">
    <property type="term" value="P:UDP-N-acetylglucosamine biosynthetic process"/>
    <property type="evidence" value="ECO:0007669"/>
    <property type="project" value="UniProtKB-UniRule"/>
</dbReference>
<proteinExistence type="inferred from homology"/>
<dbReference type="AlphaFoldDB" id="A0AA36D8M7"/>
<comment type="catalytic activity">
    <reaction evidence="5 6">
        <text>D-glucosamine 6-phosphate + acetyl-CoA = N-acetyl-D-glucosamine 6-phosphate + CoA + H(+)</text>
        <dbReference type="Rhea" id="RHEA:10292"/>
        <dbReference type="ChEBI" id="CHEBI:15378"/>
        <dbReference type="ChEBI" id="CHEBI:57287"/>
        <dbReference type="ChEBI" id="CHEBI:57288"/>
        <dbReference type="ChEBI" id="CHEBI:57513"/>
        <dbReference type="ChEBI" id="CHEBI:58725"/>
        <dbReference type="EC" id="2.3.1.4"/>
    </reaction>
</comment>
<dbReference type="EMBL" id="CATQJA010002663">
    <property type="protein sequence ID" value="CAJ0581462.1"/>
    <property type="molecule type" value="Genomic_DNA"/>
</dbReference>
<accession>A0AA36D8M7</accession>
<dbReference type="EMBL" id="CATQJA010002663">
    <property type="protein sequence ID" value="CAJ0581787.1"/>
    <property type="molecule type" value="Genomic_DNA"/>
</dbReference>
<dbReference type="PANTHER" id="PTHR13355:SF11">
    <property type="entry name" value="GLUCOSAMINE 6-PHOSPHATE N-ACETYLTRANSFERASE"/>
    <property type="match status" value="1"/>
</dbReference>
<protein>
    <recommendedName>
        <fullName evidence="6">Glucosamine 6-phosphate N-acetyltransferase</fullName>
        <ecNumber evidence="6">2.3.1.4</ecNumber>
    </recommendedName>
</protein>
<comment type="similarity">
    <text evidence="2 6">Belongs to the acetyltransferase family. GNA1 subfamily.</text>
</comment>
<dbReference type="GO" id="GO:0004343">
    <property type="term" value="F:glucosamine 6-phosphate N-acetyltransferase activity"/>
    <property type="evidence" value="ECO:0007669"/>
    <property type="project" value="UniProtKB-UniRule"/>
</dbReference>
<keyword evidence="10" id="KW-1185">Reference proteome</keyword>
<dbReference type="FunFam" id="3.40.630.30:FF:000043">
    <property type="entry name" value="Glucosamine 6-phosphate N-acetyltransferase"/>
    <property type="match status" value="1"/>
</dbReference>
<evidence type="ECO:0000256" key="5">
    <source>
        <dbReference type="ARBA" id="ARBA00048964"/>
    </source>
</evidence>
<evidence type="ECO:0000259" key="7">
    <source>
        <dbReference type="PROSITE" id="PS51186"/>
    </source>
</evidence>
<dbReference type="InterPro" id="IPR000182">
    <property type="entry name" value="GNAT_dom"/>
</dbReference>
<evidence type="ECO:0000313" key="8">
    <source>
        <dbReference type="EMBL" id="CAJ0581462.1"/>
    </source>
</evidence>
<name>A0AA36D8M7_9BILA</name>
<keyword evidence="3 6" id="KW-0808">Transferase</keyword>
<dbReference type="EC" id="2.3.1.4" evidence="6"/>
<dbReference type="PANTHER" id="PTHR13355">
    <property type="entry name" value="GLUCOSAMINE 6-PHOSPHATE N-ACETYLTRANSFERASE"/>
    <property type="match status" value="1"/>
</dbReference>
<organism evidence="9 10">
    <name type="scientific">Mesorhabditis spiculigera</name>
    <dbReference type="NCBI Taxonomy" id="96644"/>
    <lineage>
        <taxon>Eukaryota</taxon>
        <taxon>Metazoa</taxon>
        <taxon>Ecdysozoa</taxon>
        <taxon>Nematoda</taxon>
        <taxon>Chromadorea</taxon>
        <taxon>Rhabditida</taxon>
        <taxon>Rhabditina</taxon>
        <taxon>Rhabditomorpha</taxon>
        <taxon>Rhabditoidea</taxon>
        <taxon>Rhabditidae</taxon>
        <taxon>Mesorhabditinae</taxon>
        <taxon>Mesorhabditis</taxon>
    </lineage>
</organism>
<dbReference type="InterPro" id="IPR016181">
    <property type="entry name" value="Acyl_CoA_acyltransferase"/>
</dbReference>
<evidence type="ECO:0000256" key="2">
    <source>
        <dbReference type="ARBA" id="ARBA00006048"/>
    </source>
</evidence>
<gene>
    <name evidence="8" type="ORF">MSPICULIGERA_LOCUS19621</name>
    <name evidence="9" type="ORF">MSPICULIGERA_LOCUS19941</name>
</gene>
<dbReference type="Gene3D" id="3.40.630.30">
    <property type="match status" value="1"/>
</dbReference>
<feature type="domain" description="N-acetyltransferase" evidence="7">
    <location>
        <begin position="42"/>
        <end position="194"/>
    </location>
</feature>
<dbReference type="Pfam" id="PF00583">
    <property type="entry name" value="Acetyltransf_1"/>
    <property type="match status" value="1"/>
</dbReference>
<evidence type="ECO:0000256" key="6">
    <source>
        <dbReference type="RuleBase" id="RU365086"/>
    </source>
</evidence>
<evidence type="ECO:0000256" key="4">
    <source>
        <dbReference type="ARBA" id="ARBA00023315"/>
    </source>
</evidence>
<dbReference type="Proteomes" id="UP001177023">
    <property type="component" value="Unassembled WGS sequence"/>
</dbReference>
<evidence type="ECO:0000313" key="10">
    <source>
        <dbReference type="Proteomes" id="UP001177023"/>
    </source>
</evidence>
<sequence length="202" mass="22666">MVLLPPTVKLAGASNPDSGEEGQMFSPLLLPQEEIAAVEQGFRIRPLNEKDYDKGFLDLLAQLTSVGQITEESFLTRFRSMSQPQSYYVVVIEDESTNKVVGAATLVLEWKFIHEAGARGRIEDVVIHHKMRGRKFGALLIKTLVALGKQFGVYKMSLECKDELVRFYGLNGFTKDPGNFMTLRFDQPELVPLNEELGQSKI</sequence>
<reference evidence="9" key="1">
    <citation type="submission" date="2023-06" db="EMBL/GenBank/DDBJ databases">
        <authorList>
            <person name="Delattre M."/>
        </authorList>
    </citation>
    <scope>NUCLEOTIDE SEQUENCE</scope>
    <source>
        <strain evidence="9">AF72</strain>
    </source>
</reference>
<dbReference type="PROSITE" id="PS51186">
    <property type="entry name" value="GNAT"/>
    <property type="match status" value="1"/>
</dbReference>
<keyword evidence="4 6" id="KW-0012">Acyltransferase</keyword>
<feature type="non-terminal residue" evidence="9">
    <location>
        <position position="202"/>
    </location>
</feature>